<feature type="signal peptide" evidence="1">
    <location>
        <begin position="1"/>
        <end position="20"/>
    </location>
</feature>
<organism evidence="2 3">
    <name type="scientific">Lingula anatina</name>
    <name type="common">Brachiopod</name>
    <name type="synonym">Lingula unguis</name>
    <dbReference type="NCBI Taxonomy" id="7574"/>
    <lineage>
        <taxon>Eukaryota</taxon>
        <taxon>Metazoa</taxon>
        <taxon>Spiralia</taxon>
        <taxon>Lophotrochozoa</taxon>
        <taxon>Brachiopoda</taxon>
        <taxon>Linguliformea</taxon>
        <taxon>Lingulata</taxon>
        <taxon>Lingulida</taxon>
        <taxon>Linguloidea</taxon>
        <taxon>Lingulidae</taxon>
        <taxon>Lingula</taxon>
    </lineage>
</organism>
<keyword evidence="2" id="KW-1185">Reference proteome</keyword>
<dbReference type="RefSeq" id="XP_013396877.1">
    <property type="nucleotide sequence ID" value="XM_013541423.1"/>
</dbReference>
<feature type="chain" id="PRO_5010310095" evidence="1">
    <location>
        <begin position="21"/>
        <end position="284"/>
    </location>
</feature>
<evidence type="ECO:0000256" key="1">
    <source>
        <dbReference type="SAM" id="SignalP"/>
    </source>
</evidence>
<dbReference type="Proteomes" id="UP000085678">
    <property type="component" value="Unplaced"/>
</dbReference>
<name>A0A1S3IF67_LINAN</name>
<keyword evidence="1" id="KW-0732">Signal</keyword>
<dbReference type="OrthoDB" id="10217541at2759"/>
<dbReference type="InParanoid" id="A0A1S3IF67"/>
<proteinExistence type="predicted"/>
<reference evidence="3" key="2">
    <citation type="submission" date="2025-08" db="UniProtKB">
        <authorList>
            <consortium name="RefSeq"/>
        </authorList>
    </citation>
    <scope>IDENTIFICATION</scope>
</reference>
<dbReference type="KEGG" id="lak:106163746"/>
<dbReference type="AlphaFoldDB" id="A0A1S3IF67"/>
<accession>A0A1S3IF67</accession>
<evidence type="ECO:0000313" key="3">
    <source>
        <dbReference type="RefSeq" id="XP_013396877.1"/>
    </source>
</evidence>
<gene>
    <name evidence="3" type="primary">LOC106163746</name>
</gene>
<sequence length="284" mass="31961">MDRLCGILLCLASVVAICTASELAVRAKREINVDAIRQRVEQLMRTGNIPDAVVKALGSLDQVMQILSCLPTRCTGNCCASPDFCAIPQLASGLVRNPRAKFTFCKNPWKIRIDLDADFRLSGIARLLKIKLKPIEIPIDNRETEGVLKMQSTTEVASAAVRVIGLRVAKAKLKFDLLLRYDCTKPRNNPLQRNRYNSMYDDGQPGPDGNKLFYKLNIKFEIYKKKFPCFCYKLKSSETLVDKKKHFAEGPDSCNTPAVVSPPDRCLFGRSRTALRDEFRRLCP</sequence>
<protein>
    <submittedName>
        <fullName evidence="3">Uncharacterized protein LOC106163746</fullName>
    </submittedName>
</protein>
<reference evidence="3" key="1">
    <citation type="journal article" date="2015" name="Nat. Commun.">
        <title>The Lingula genome provides insights into brachiopod evolution and the origin of phosphate biomineralization.</title>
        <authorList>
            <person name="Luo Y.J."/>
            <person name="Takeuchi T."/>
            <person name="Koyanagi R."/>
            <person name="Yamada L."/>
            <person name="Kanda M."/>
            <person name="Khalturina M."/>
            <person name="Fujie M."/>
            <person name="Yamasaki S.I."/>
            <person name="Endo K."/>
            <person name="Satoh N."/>
        </authorList>
    </citation>
    <scope>NUCLEOTIDE SEQUENCE</scope>
</reference>
<evidence type="ECO:0000313" key="2">
    <source>
        <dbReference type="Proteomes" id="UP000085678"/>
    </source>
</evidence>
<dbReference type="GeneID" id="106163746"/>